<comment type="caution">
    <text evidence="2">The sequence shown here is derived from an EMBL/GenBank/DDBJ whole genome shotgun (WGS) entry which is preliminary data.</text>
</comment>
<dbReference type="EMBL" id="SOFY01000045">
    <property type="protein sequence ID" value="TFC47174.1"/>
    <property type="molecule type" value="Genomic_DNA"/>
</dbReference>
<name>A0AAQ2HFH6_9MICO</name>
<evidence type="ECO:0000313" key="3">
    <source>
        <dbReference type="Proteomes" id="UP000297403"/>
    </source>
</evidence>
<dbReference type="Gene3D" id="3.90.1150.200">
    <property type="match status" value="1"/>
</dbReference>
<proteinExistence type="predicted"/>
<sequence>MSAEPIPFEVETLVLDLEPERRAVLYPVLDTVRDAMPKGYRLGVYGGILGWVVPLETYPDTYNKQPLAYVSLAAQKNYNSLYLMALYSFPEKDAAFRAEWAATGRTLNMGKSCVRFKTLADLDLDLVARVIAKVSVEEFIANYERVKSSA</sequence>
<organism evidence="2 3">
    <name type="scientific">Cryobacterium shii</name>
    <dbReference type="NCBI Taxonomy" id="1259235"/>
    <lineage>
        <taxon>Bacteria</taxon>
        <taxon>Bacillati</taxon>
        <taxon>Actinomycetota</taxon>
        <taxon>Actinomycetes</taxon>
        <taxon>Micrococcales</taxon>
        <taxon>Microbacteriaceae</taxon>
        <taxon>Cryobacterium</taxon>
    </lineage>
</organism>
<dbReference type="Proteomes" id="UP000297403">
    <property type="component" value="Unassembled WGS sequence"/>
</dbReference>
<evidence type="ECO:0000313" key="2">
    <source>
        <dbReference type="EMBL" id="TFC47174.1"/>
    </source>
</evidence>
<protein>
    <submittedName>
        <fullName evidence="2">DUF1801 domain-containing protein</fullName>
    </submittedName>
</protein>
<dbReference type="Pfam" id="PF08818">
    <property type="entry name" value="DUF1801"/>
    <property type="match status" value="1"/>
</dbReference>
<keyword evidence="3" id="KW-1185">Reference proteome</keyword>
<accession>A0AAQ2HFH6</accession>
<dbReference type="AlphaFoldDB" id="A0AAQ2HFH6"/>
<dbReference type="InterPro" id="IPR014922">
    <property type="entry name" value="YdhG-like"/>
</dbReference>
<evidence type="ECO:0000259" key="1">
    <source>
        <dbReference type="Pfam" id="PF08818"/>
    </source>
</evidence>
<gene>
    <name evidence="2" type="ORF">E3O49_08580</name>
</gene>
<dbReference type="RefSeq" id="WP_134365919.1">
    <property type="nucleotide sequence ID" value="NZ_SOFY01000045.1"/>
</dbReference>
<feature type="domain" description="YdhG-like" evidence="1">
    <location>
        <begin position="21"/>
        <end position="133"/>
    </location>
</feature>
<reference evidence="2 3" key="1">
    <citation type="submission" date="2019-03" db="EMBL/GenBank/DDBJ databases">
        <title>Genomics of glacier-inhabiting Cryobacterium strains.</title>
        <authorList>
            <person name="Liu Q."/>
            <person name="Xin Y.-H."/>
        </authorList>
    </citation>
    <scope>NUCLEOTIDE SEQUENCE [LARGE SCALE GENOMIC DNA]</scope>
    <source>
        <strain evidence="3">TMT1-22</strain>
    </source>
</reference>